<evidence type="ECO:0000313" key="2">
    <source>
        <dbReference type="EMBL" id="GCB84851.1"/>
    </source>
</evidence>
<feature type="region of interest" description="Disordered" evidence="1">
    <location>
        <begin position="84"/>
        <end position="149"/>
    </location>
</feature>
<keyword evidence="3" id="KW-1185">Reference proteome</keyword>
<organism evidence="2 3">
    <name type="scientific">Scyliorhinus torazame</name>
    <name type="common">Cloudy catshark</name>
    <name type="synonym">Catulus torazame</name>
    <dbReference type="NCBI Taxonomy" id="75743"/>
    <lineage>
        <taxon>Eukaryota</taxon>
        <taxon>Metazoa</taxon>
        <taxon>Chordata</taxon>
        <taxon>Craniata</taxon>
        <taxon>Vertebrata</taxon>
        <taxon>Chondrichthyes</taxon>
        <taxon>Elasmobranchii</taxon>
        <taxon>Galeomorphii</taxon>
        <taxon>Galeoidea</taxon>
        <taxon>Carcharhiniformes</taxon>
        <taxon>Scyliorhinidae</taxon>
        <taxon>Scyliorhinus</taxon>
    </lineage>
</organism>
<dbReference type="STRING" id="75743.A0A401QHG8"/>
<evidence type="ECO:0000256" key="1">
    <source>
        <dbReference type="SAM" id="MobiDB-lite"/>
    </source>
</evidence>
<comment type="caution">
    <text evidence="2">The sequence shown here is derived from an EMBL/GenBank/DDBJ whole genome shotgun (WGS) entry which is preliminary data.</text>
</comment>
<dbReference type="AlphaFoldDB" id="A0A401QHG8"/>
<dbReference type="Proteomes" id="UP000288216">
    <property type="component" value="Unassembled WGS sequence"/>
</dbReference>
<feature type="compositionally biased region" description="Low complexity" evidence="1">
    <location>
        <begin position="269"/>
        <end position="286"/>
    </location>
</feature>
<dbReference type="OrthoDB" id="9948370at2759"/>
<protein>
    <submittedName>
        <fullName evidence="2">Uncharacterized protein</fullName>
    </submittedName>
</protein>
<reference evidence="2 3" key="1">
    <citation type="journal article" date="2018" name="Nat. Ecol. Evol.">
        <title>Shark genomes provide insights into elasmobranch evolution and the origin of vertebrates.</title>
        <authorList>
            <person name="Hara Y"/>
            <person name="Yamaguchi K"/>
            <person name="Onimaru K"/>
            <person name="Kadota M"/>
            <person name="Koyanagi M"/>
            <person name="Keeley SD"/>
            <person name="Tatsumi K"/>
            <person name="Tanaka K"/>
            <person name="Motone F"/>
            <person name="Kageyama Y"/>
            <person name="Nozu R"/>
            <person name="Adachi N"/>
            <person name="Nishimura O"/>
            <person name="Nakagawa R"/>
            <person name="Tanegashima C"/>
            <person name="Kiyatake I"/>
            <person name="Matsumoto R"/>
            <person name="Murakumo K"/>
            <person name="Nishida K"/>
            <person name="Terakita A"/>
            <person name="Kuratani S"/>
            <person name="Sato K"/>
            <person name="Hyodo S Kuraku.S."/>
        </authorList>
    </citation>
    <scope>NUCLEOTIDE SEQUENCE [LARGE SCALE GENOMIC DNA]</scope>
</reference>
<feature type="region of interest" description="Disordered" evidence="1">
    <location>
        <begin position="269"/>
        <end position="288"/>
    </location>
</feature>
<name>A0A401QHG8_SCYTO</name>
<proteinExistence type="predicted"/>
<gene>
    <name evidence="2" type="ORF">scyTo_0025530</name>
</gene>
<sequence>MTEPIVGVSLLDIRHEAEESVNQSQIRARAGERWGALRNEALAARKEDDREIHSPLAQGPNLAFLSLHFDQSCDEDVGNRRFWKLSPPDPLQSQVNLNSSSAVTDSLQSQATEPPSQPLNPPGLGSNIELPASKTQFSAPGSPGQGHPACLSHSLSPNQSLLQGIDLQLLTAAPLSLDVQETLLRSPLFQPKVLLLRLTGQNVRSALPAEWGVQRGDSGGDVEQFQLGSAANFSELNPRPFPWNLRKRPQRTPPDRTIEEQVMLYGSDSPFLSSEESSQSDTSDSEYFPFCSQIQHSGQWRNSIGQFIGSKG</sequence>
<feature type="compositionally biased region" description="Polar residues" evidence="1">
    <location>
        <begin position="91"/>
        <end position="114"/>
    </location>
</feature>
<evidence type="ECO:0000313" key="3">
    <source>
        <dbReference type="Proteomes" id="UP000288216"/>
    </source>
</evidence>
<dbReference type="EMBL" id="BFAA01102594">
    <property type="protein sequence ID" value="GCB84851.1"/>
    <property type="molecule type" value="Genomic_DNA"/>
</dbReference>
<accession>A0A401QHG8</accession>